<protein>
    <submittedName>
        <fullName evidence="2">Uncharacterized protein</fullName>
    </submittedName>
</protein>
<gene>
    <name evidence="2" type="ORF">KKC1_35050</name>
</gene>
<feature type="non-terminal residue" evidence="2">
    <location>
        <position position="1"/>
    </location>
</feature>
<name>A0A1Z5HYP0_9FIRM</name>
<evidence type="ECO:0000313" key="2">
    <source>
        <dbReference type="EMBL" id="GAW94400.1"/>
    </source>
</evidence>
<sequence>QTRAASPAVDFHHQVNAHAGRTKKNHPQAFINLFIKV</sequence>
<evidence type="ECO:0000313" key="3">
    <source>
        <dbReference type="Proteomes" id="UP000197032"/>
    </source>
</evidence>
<reference evidence="3" key="1">
    <citation type="journal article" date="2017" name="Appl. Environ. Microbiol.">
        <title>Genomic analysis of Calderihabitans maritimus KKC1, a thermophilic hydrogenogenic carboxydotrophic bacterium isolated from marine sediment.</title>
        <authorList>
            <person name="Omae K."/>
            <person name="Yoneda Y."/>
            <person name="Fukuyama Y."/>
            <person name="Yoshida T."/>
            <person name="Sako Y."/>
        </authorList>
    </citation>
    <scope>NUCLEOTIDE SEQUENCE [LARGE SCALE GENOMIC DNA]</scope>
    <source>
        <strain evidence="3">KKC1</strain>
    </source>
</reference>
<feature type="region of interest" description="Disordered" evidence="1">
    <location>
        <begin position="1"/>
        <end position="23"/>
    </location>
</feature>
<proteinExistence type="predicted"/>
<keyword evidence="3" id="KW-1185">Reference proteome</keyword>
<dbReference type="AlphaFoldDB" id="A0A1Z5HYP0"/>
<evidence type="ECO:0000256" key="1">
    <source>
        <dbReference type="SAM" id="MobiDB-lite"/>
    </source>
</evidence>
<accession>A0A1Z5HYP0</accession>
<comment type="caution">
    <text evidence="2">The sequence shown here is derived from an EMBL/GenBank/DDBJ whole genome shotgun (WGS) entry which is preliminary data.</text>
</comment>
<dbReference type="EMBL" id="BDGJ01000219">
    <property type="protein sequence ID" value="GAW94400.1"/>
    <property type="molecule type" value="Genomic_DNA"/>
</dbReference>
<organism evidence="2 3">
    <name type="scientific">Calderihabitans maritimus</name>
    <dbReference type="NCBI Taxonomy" id="1246530"/>
    <lineage>
        <taxon>Bacteria</taxon>
        <taxon>Bacillati</taxon>
        <taxon>Bacillota</taxon>
        <taxon>Clostridia</taxon>
        <taxon>Neomoorellales</taxon>
        <taxon>Calderihabitantaceae</taxon>
        <taxon>Calderihabitans</taxon>
    </lineage>
</organism>
<dbReference type="Proteomes" id="UP000197032">
    <property type="component" value="Unassembled WGS sequence"/>
</dbReference>